<evidence type="ECO:0000256" key="2">
    <source>
        <dbReference type="ARBA" id="ARBA00009347"/>
    </source>
</evidence>
<dbReference type="Proteomes" id="UP000075613">
    <property type="component" value="Unassembled WGS sequence"/>
</dbReference>
<keyword evidence="5" id="KW-0560">Oxidoreductase</keyword>
<evidence type="ECO:0000256" key="3">
    <source>
        <dbReference type="ARBA" id="ARBA00022630"/>
    </source>
</evidence>
<proteinExistence type="inferred from homology"/>
<dbReference type="SUPFAM" id="SSF56645">
    <property type="entry name" value="Acyl-CoA dehydrogenase NM domain-like"/>
    <property type="match status" value="1"/>
</dbReference>
<dbReference type="GO" id="GO:0050660">
    <property type="term" value="F:flavin adenine dinucleotide binding"/>
    <property type="evidence" value="ECO:0007669"/>
    <property type="project" value="InterPro"/>
</dbReference>
<dbReference type="InterPro" id="IPR036250">
    <property type="entry name" value="AcylCo_DH-like_C"/>
</dbReference>
<name>A0A149PB17_9BURK</name>
<evidence type="ECO:0000313" key="7">
    <source>
        <dbReference type="EMBL" id="KXU82225.1"/>
    </source>
</evidence>
<keyword evidence="4" id="KW-0274">FAD</keyword>
<dbReference type="PANTHER" id="PTHR43884">
    <property type="entry name" value="ACYL-COA DEHYDROGENASE"/>
    <property type="match status" value="1"/>
</dbReference>
<evidence type="ECO:0000313" key="8">
    <source>
        <dbReference type="Proteomes" id="UP000075613"/>
    </source>
</evidence>
<dbReference type="InterPro" id="IPR037069">
    <property type="entry name" value="AcylCoA_DH/ox_N_sf"/>
</dbReference>
<protein>
    <submittedName>
        <fullName evidence="7">Acyl-CoA dehydrogenase</fullName>
    </submittedName>
</protein>
<comment type="cofactor">
    <cofactor evidence="1">
        <name>FAD</name>
        <dbReference type="ChEBI" id="CHEBI:57692"/>
    </cofactor>
</comment>
<evidence type="ECO:0000256" key="5">
    <source>
        <dbReference type="ARBA" id="ARBA00023002"/>
    </source>
</evidence>
<dbReference type="GO" id="GO:0003995">
    <property type="term" value="F:acyl-CoA dehydrogenase activity"/>
    <property type="evidence" value="ECO:0007669"/>
    <property type="project" value="TreeGrafter"/>
</dbReference>
<sequence length="333" mass="34648">MFTEAIEAILDDCATPEAIRAIENGGPAASIWNAVEEAGFLELLSPESAGGAGLSLSAVEPVLRAFGRYAVPVPLAQSIAARALLRDTGVATPVGMTTLAGACRRREDDSLEAPQVQFGMTCDHVLANVDGDLLLLDATLAAREPSGVRGSFCGTLVWRPDAVPATFGTNGEAVLLFSAAIHAAAIAGAMDHVFAMTLQYCNDRSQFGKSIGKFQAVQHQLSVMAQHVASAGMASGLGFGGAGAVPERLATAIAKARTSAAVPLIASTAHALHGAIGVTAEYDLQLYTRRLHEWRIADGSEAFWHRMVGIAVLAQEHGTIVDFARTAPYSAAA</sequence>
<dbReference type="Pfam" id="PF00441">
    <property type="entry name" value="Acyl-CoA_dh_1"/>
    <property type="match status" value="1"/>
</dbReference>
<dbReference type="Gene3D" id="1.10.540.10">
    <property type="entry name" value="Acyl-CoA dehydrogenase/oxidase, N-terminal domain"/>
    <property type="match status" value="1"/>
</dbReference>
<dbReference type="PANTHER" id="PTHR43884:SF20">
    <property type="entry name" value="ACYL-COA DEHYDROGENASE FADE28"/>
    <property type="match status" value="1"/>
</dbReference>
<comment type="similarity">
    <text evidence="2">Belongs to the acyl-CoA dehydrogenase family.</text>
</comment>
<dbReference type="AlphaFoldDB" id="A0A149PB17"/>
<reference evidence="7 8" key="1">
    <citation type="journal article" date="2015" name="Int. J. Syst. Evol. Microbiol.">
        <title>Burkholderia monticola sp. nov., isolated from mountain soil.</title>
        <authorList>
            <person name="Baek I."/>
            <person name="Seo B."/>
            <person name="Lee I."/>
            <person name="Yi H."/>
            <person name="Chun J."/>
        </authorList>
    </citation>
    <scope>NUCLEOTIDE SEQUENCE [LARGE SCALE GENOMIC DNA]</scope>
    <source>
        <strain evidence="7 8">JC2948</strain>
    </source>
</reference>
<keyword evidence="3" id="KW-0285">Flavoprotein</keyword>
<keyword evidence="8" id="KW-1185">Reference proteome</keyword>
<dbReference type="RefSeq" id="WP_062136885.1">
    <property type="nucleotide sequence ID" value="NZ_LRBG01000039.1"/>
</dbReference>
<gene>
    <name evidence="7" type="ORF">CI15_32190</name>
</gene>
<feature type="domain" description="Acyl-CoA dehydrogenase/oxidase C-terminal" evidence="6">
    <location>
        <begin position="177"/>
        <end position="303"/>
    </location>
</feature>
<comment type="caution">
    <text evidence="7">The sequence shown here is derived from an EMBL/GenBank/DDBJ whole genome shotgun (WGS) entry which is preliminary data.</text>
</comment>
<organism evidence="7 8">
    <name type="scientific">Paraburkholderia monticola</name>
    <dbReference type="NCBI Taxonomy" id="1399968"/>
    <lineage>
        <taxon>Bacteria</taxon>
        <taxon>Pseudomonadati</taxon>
        <taxon>Pseudomonadota</taxon>
        <taxon>Betaproteobacteria</taxon>
        <taxon>Burkholderiales</taxon>
        <taxon>Burkholderiaceae</taxon>
        <taxon>Paraburkholderia</taxon>
    </lineage>
</organism>
<evidence type="ECO:0000256" key="4">
    <source>
        <dbReference type="ARBA" id="ARBA00022827"/>
    </source>
</evidence>
<dbReference type="Gene3D" id="1.20.140.10">
    <property type="entry name" value="Butyryl-CoA Dehydrogenase, subunit A, domain 3"/>
    <property type="match status" value="1"/>
</dbReference>
<evidence type="ECO:0000256" key="1">
    <source>
        <dbReference type="ARBA" id="ARBA00001974"/>
    </source>
</evidence>
<dbReference type="OrthoDB" id="2450120at2"/>
<dbReference type="InterPro" id="IPR009075">
    <property type="entry name" value="AcylCo_DH/oxidase_C"/>
</dbReference>
<dbReference type="STRING" id="1399968.CI15_32190"/>
<dbReference type="SUPFAM" id="SSF47203">
    <property type="entry name" value="Acyl-CoA dehydrogenase C-terminal domain-like"/>
    <property type="match status" value="1"/>
</dbReference>
<dbReference type="InterPro" id="IPR009100">
    <property type="entry name" value="AcylCoA_DH/oxidase_NM_dom_sf"/>
</dbReference>
<accession>A0A149PB17</accession>
<dbReference type="EMBL" id="LRBG01000039">
    <property type="protein sequence ID" value="KXU82225.1"/>
    <property type="molecule type" value="Genomic_DNA"/>
</dbReference>
<evidence type="ECO:0000259" key="6">
    <source>
        <dbReference type="Pfam" id="PF00441"/>
    </source>
</evidence>